<accession>A0A1I8BJ28</accession>
<reference evidence="2" key="1">
    <citation type="submission" date="2016-11" db="UniProtKB">
        <authorList>
            <consortium name="WormBaseParasite"/>
        </authorList>
    </citation>
    <scope>IDENTIFICATION</scope>
</reference>
<organism evidence="1 2">
    <name type="scientific">Meloidogyne hapla</name>
    <name type="common">Root-knot nematode worm</name>
    <dbReference type="NCBI Taxonomy" id="6305"/>
    <lineage>
        <taxon>Eukaryota</taxon>
        <taxon>Metazoa</taxon>
        <taxon>Ecdysozoa</taxon>
        <taxon>Nematoda</taxon>
        <taxon>Chromadorea</taxon>
        <taxon>Rhabditida</taxon>
        <taxon>Tylenchina</taxon>
        <taxon>Tylenchomorpha</taxon>
        <taxon>Tylenchoidea</taxon>
        <taxon>Meloidogynidae</taxon>
        <taxon>Meloidogyninae</taxon>
        <taxon>Meloidogyne</taxon>
    </lineage>
</organism>
<dbReference type="Proteomes" id="UP000095281">
    <property type="component" value="Unplaced"/>
</dbReference>
<protein>
    <submittedName>
        <fullName evidence="2">Sulfatase</fullName>
    </submittedName>
</protein>
<keyword evidence="1" id="KW-1185">Reference proteome</keyword>
<dbReference type="AlphaFoldDB" id="A0A1I8BJ28"/>
<evidence type="ECO:0000313" key="1">
    <source>
        <dbReference type="Proteomes" id="UP000095281"/>
    </source>
</evidence>
<evidence type="ECO:0000313" key="2">
    <source>
        <dbReference type="WBParaSite" id="MhA1_Contig2755.frz3.gene2"/>
    </source>
</evidence>
<sequence length="119" mass="13787">ASTILWYGTPYNFYERRDVSYHRLPDYRNLPADQLVLSAEKSEDYLNKRSQRLKNIIDTSFAKFVKGIPANDDNWCKRMAEGKLDAEEQKKLEGWAFTNEEKTISAEVLEKGGDAVNHK</sequence>
<dbReference type="WBParaSite" id="MhA1_Contig2755.frz3.gene2">
    <property type="protein sequence ID" value="MhA1_Contig2755.frz3.gene2"/>
    <property type="gene ID" value="MhA1_Contig2755.frz3.gene2"/>
</dbReference>
<proteinExistence type="predicted"/>
<name>A0A1I8BJ28_MELHA</name>